<dbReference type="SUPFAM" id="SSF52540">
    <property type="entry name" value="P-loop containing nucleoside triphosphate hydrolases"/>
    <property type="match status" value="1"/>
</dbReference>
<dbReference type="Proteomes" id="UP000431401">
    <property type="component" value="Unassembled WGS sequence"/>
</dbReference>
<evidence type="ECO:0000256" key="2">
    <source>
        <dbReference type="ARBA" id="ARBA00022741"/>
    </source>
</evidence>
<comment type="caution">
    <text evidence="6">The sequence shown here is derived from an EMBL/GenBank/DDBJ whole genome shotgun (WGS) entry which is preliminary data.</text>
</comment>
<dbReference type="InterPro" id="IPR027417">
    <property type="entry name" value="P-loop_NTPase"/>
</dbReference>
<dbReference type="PROSITE" id="PS50893">
    <property type="entry name" value="ABC_TRANSPORTER_2"/>
    <property type="match status" value="1"/>
</dbReference>
<name>A0A7K0E016_9NOCA</name>
<feature type="region of interest" description="Disordered" evidence="4">
    <location>
        <begin position="265"/>
        <end position="312"/>
    </location>
</feature>
<accession>A0A7K0E016</accession>
<reference evidence="6 7" key="1">
    <citation type="submission" date="2019-10" db="EMBL/GenBank/DDBJ databases">
        <title>Nocardia macrotermitis sp. nov. and Nocardia aurantia sp. nov., isolated from the gut of fungus growing-termite Macrotermes natalensis.</title>
        <authorList>
            <person name="Benndorf R."/>
            <person name="Schwitalla J."/>
            <person name="Martin K."/>
            <person name="De Beer W."/>
            <person name="Kaster A.-K."/>
            <person name="Vollmers J."/>
            <person name="Poulsen M."/>
            <person name="Beemelmanns C."/>
        </authorList>
    </citation>
    <scope>NUCLEOTIDE SEQUENCE [LARGE SCALE GENOMIC DNA]</scope>
    <source>
        <strain evidence="6 7">RB56</strain>
    </source>
</reference>
<dbReference type="SMART" id="SM00382">
    <property type="entry name" value="AAA"/>
    <property type="match status" value="1"/>
</dbReference>
<evidence type="ECO:0000313" key="6">
    <source>
        <dbReference type="EMBL" id="MQY31403.1"/>
    </source>
</evidence>
<proteinExistence type="predicted"/>
<evidence type="ECO:0000313" key="7">
    <source>
        <dbReference type="Proteomes" id="UP000431401"/>
    </source>
</evidence>
<dbReference type="RefSeq" id="WP_264767101.1">
    <property type="nucleotide sequence ID" value="NZ_WEGI01000019.1"/>
</dbReference>
<dbReference type="GO" id="GO:0016887">
    <property type="term" value="F:ATP hydrolysis activity"/>
    <property type="evidence" value="ECO:0007669"/>
    <property type="project" value="InterPro"/>
</dbReference>
<dbReference type="InterPro" id="IPR003439">
    <property type="entry name" value="ABC_transporter-like_ATP-bd"/>
</dbReference>
<sequence>MELNSVSSPAGVAAVELDGVGKVYPAGAVTALRDITVTVAAGEFVSLIGPSGCGKSTLLRIVADLEEPTSGTVAVHGKPAHRARLDQEYGIAFQQAGLLDWRTVQENVELPLELHKVPKRERRSRSAELLEMTGLAEFARRFPGELSGGMQQRVAIARALARKPPLLLMDEPFGALDEMTRERMQGELLRITGETGAAVLFVTHSIPEAVFLSDRVVVMSPRPGRVTAIVATGSPGRTADPDVDIRAGESFFESVAAVREALHRGHLPVSPESSPAHRVSGETPENASPVSPDRDEPAAGAGRDALSGRDIR</sequence>
<evidence type="ECO:0000259" key="5">
    <source>
        <dbReference type="PROSITE" id="PS50893"/>
    </source>
</evidence>
<evidence type="ECO:0000256" key="4">
    <source>
        <dbReference type="SAM" id="MobiDB-lite"/>
    </source>
</evidence>
<dbReference type="InterPro" id="IPR003593">
    <property type="entry name" value="AAA+_ATPase"/>
</dbReference>
<keyword evidence="3 6" id="KW-0067">ATP-binding</keyword>
<dbReference type="GO" id="GO:0005524">
    <property type="term" value="F:ATP binding"/>
    <property type="evidence" value="ECO:0007669"/>
    <property type="project" value="UniProtKB-KW"/>
</dbReference>
<keyword evidence="1" id="KW-0813">Transport</keyword>
<evidence type="ECO:0000256" key="1">
    <source>
        <dbReference type="ARBA" id="ARBA00022448"/>
    </source>
</evidence>
<evidence type="ECO:0000256" key="3">
    <source>
        <dbReference type="ARBA" id="ARBA00022840"/>
    </source>
</evidence>
<dbReference type="InterPro" id="IPR017871">
    <property type="entry name" value="ABC_transporter-like_CS"/>
</dbReference>
<gene>
    <name evidence="6" type="primary">btuD_28</name>
    <name evidence="6" type="ORF">NRB56_70120</name>
</gene>
<dbReference type="EMBL" id="WEGI01000019">
    <property type="protein sequence ID" value="MQY31403.1"/>
    <property type="molecule type" value="Genomic_DNA"/>
</dbReference>
<dbReference type="PANTHER" id="PTHR42788">
    <property type="entry name" value="TAURINE IMPORT ATP-BINDING PROTEIN-RELATED"/>
    <property type="match status" value="1"/>
</dbReference>
<dbReference type="Gene3D" id="3.40.50.300">
    <property type="entry name" value="P-loop containing nucleotide triphosphate hydrolases"/>
    <property type="match status" value="1"/>
</dbReference>
<dbReference type="Pfam" id="PF00005">
    <property type="entry name" value="ABC_tran"/>
    <property type="match status" value="1"/>
</dbReference>
<feature type="domain" description="ABC transporter" evidence="5">
    <location>
        <begin position="15"/>
        <end position="246"/>
    </location>
</feature>
<dbReference type="PROSITE" id="PS00211">
    <property type="entry name" value="ABC_TRANSPORTER_1"/>
    <property type="match status" value="1"/>
</dbReference>
<organism evidence="6 7">
    <name type="scientific">Nocardia aurantia</name>
    <dbReference type="NCBI Taxonomy" id="2585199"/>
    <lineage>
        <taxon>Bacteria</taxon>
        <taxon>Bacillati</taxon>
        <taxon>Actinomycetota</taxon>
        <taxon>Actinomycetes</taxon>
        <taxon>Mycobacteriales</taxon>
        <taxon>Nocardiaceae</taxon>
        <taxon>Nocardia</taxon>
    </lineage>
</organism>
<keyword evidence="7" id="KW-1185">Reference proteome</keyword>
<protein>
    <submittedName>
        <fullName evidence="6">Vitamin B12 import ATP-binding protein BtuD</fullName>
    </submittedName>
</protein>
<dbReference type="InterPro" id="IPR050166">
    <property type="entry name" value="ABC_transporter_ATP-bind"/>
</dbReference>
<dbReference type="PANTHER" id="PTHR42788:SF20">
    <property type="entry name" value="ABC TRANSPORTER ATP-BINDING PROTEIN"/>
    <property type="match status" value="1"/>
</dbReference>
<dbReference type="AlphaFoldDB" id="A0A7K0E016"/>
<keyword evidence="2" id="KW-0547">Nucleotide-binding</keyword>
<dbReference type="CDD" id="cd03293">
    <property type="entry name" value="ABC_NrtD_SsuB_transporters"/>
    <property type="match status" value="1"/>
</dbReference>